<dbReference type="Proteomes" id="UP000033859">
    <property type="component" value="Unassembled WGS sequence"/>
</dbReference>
<dbReference type="AlphaFoldDB" id="A0A0G0XRE8"/>
<sequence>LNLIATGIFWFYLQHKGLGGYWWLAFGGGIANLIPVVNWIGWIIVVLILYFLVKAEKIPFAGEAIEKAAKVASKVPVK</sequence>
<gene>
    <name evidence="2" type="ORF">UU84_C0006G0001</name>
</gene>
<accession>A0A0G0XRE8</accession>
<keyword evidence="1" id="KW-0472">Membrane</keyword>
<reference evidence="2 3" key="1">
    <citation type="journal article" date="2015" name="Nature">
        <title>rRNA introns, odd ribosomes, and small enigmatic genomes across a large radiation of phyla.</title>
        <authorList>
            <person name="Brown C.T."/>
            <person name="Hug L.A."/>
            <person name="Thomas B.C."/>
            <person name="Sharon I."/>
            <person name="Castelle C.J."/>
            <person name="Singh A."/>
            <person name="Wilkins M.J."/>
            <person name="Williams K.H."/>
            <person name="Banfield J.F."/>
        </authorList>
    </citation>
    <scope>NUCLEOTIDE SEQUENCE [LARGE SCALE GENOMIC DNA]</scope>
</reference>
<name>A0A0G0XRE8_9BACT</name>
<feature type="non-terminal residue" evidence="2">
    <location>
        <position position="1"/>
    </location>
</feature>
<proteinExistence type="predicted"/>
<keyword evidence="1" id="KW-1133">Transmembrane helix</keyword>
<keyword evidence="1" id="KW-0812">Transmembrane</keyword>
<organism evidence="2 3">
    <name type="scientific">Candidatus Yanofskybacteria bacterium GW2011_GWC2_41_9</name>
    <dbReference type="NCBI Taxonomy" id="1619029"/>
    <lineage>
        <taxon>Bacteria</taxon>
        <taxon>Candidatus Yanofskyibacteriota</taxon>
    </lineage>
</organism>
<evidence type="ECO:0000313" key="2">
    <source>
        <dbReference type="EMBL" id="KKS27340.1"/>
    </source>
</evidence>
<comment type="caution">
    <text evidence="2">The sequence shown here is derived from an EMBL/GenBank/DDBJ whole genome shotgun (WGS) entry which is preliminary data.</text>
</comment>
<protein>
    <submittedName>
        <fullName evidence="2">Uncharacterized protein</fullName>
    </submittedName>
</protein>
<evidence type="ECO:0000256" key="1">
    <source>
        <dbReference type="SAM" id="Phobius"/>
    </source>
</evidence>
<feature type="transmembrane region" description="Helical" evidence="1">
    <location>
        <begin position="20"/>
        <end position="53"/>
    </location>
</feature>
<dbReference type="EMBL" id="LCCE01000006">
    <property type="protein sequence ID" value="KKS27340.1"/>
    <property type="molecule type" value="Genomic_DNA"/>
</dbReference>
<evidence type="ECO:0000313" key="3">
    <source>
        <dbReference type="Proteomes" id="UP000033859"/>
    </source>
</evidence>